<protein>
    <submittedName>
        <fullName evidence="3">Myosuppressin isoform X1</fullName>
    </submittedName>
</protein>
<dbReference type="RefSeq" id="XP_033355121.1">
    <property type="nucleotide sequence ID" value="XM_033499230.1"/>
</dbReference>
<keyword evidence="2" id="KW-1185">Reference proteome</keyword>
<dbReference type="AlphaFoldDB" id="A0A6J3KSP2"/>
<dbReference type="GeneID" id="117236363"/>
<proteinExistence type="predicted"/>
<evidence type="ECO:0000313" key="3">
    <source>
        <dbReference type="RefSeq" id="XP_033355121.1"/>
    </source>
</evidence>
<keyword evidence="1" id="KW-0732">Signal</keyword>
<evidence type="ECO:0000256" key="1">
    <source>
        <dbReference type="SAM" id="SignalP"/>
    </source>
</evidence>
<reference evidence="3" key="1">
    <citation type="submission" date="2025-08" db="UniProtKB">
        <authorList>
            <consortium name="RefSeq"/>
        </authorList>
    </citation>
    <scope>IDENTIFICATION</scope>
    <source>
        <tissue evidence="3">Muscle</tissue>
    </source>
</reference>
<organism evidence="2 3">
    <name type="scientific">Bombus vosnesenskii</name>
    <dbReference type="NCBI Taxonomy" id="207650"/>
    <lineage>
        <taxon>Eukaryota</taxon>
        <taxon>Metazoa</taxon>
        <taxon>Ecdysozoa</taxon>
        <taxon>Arthropoda</taxon>
        <taxon>Hexapoda</taxon>
        <taxon>Insecta</taxon>
        <taxon>Pterygota</taxon>
        <taxon>Neoptera</taxon>
        <taxon>Endopterygota</taxon>
        <taxon>Hymenoptera</taxon>
        <taxon>Apocrita</taxon>
        <taxon>Aculeata</taxon>
        <taxon>Apoidea</taxon>
        <taxon>Anthophila</taxon>
        <taxon>Apidae</taxon>
        <taxon>Bombus</taxon>
        <taxon>Pyrobombus</taxon>
    </lineage>
</organism>
<evidence type="ECO:0000313" key="2">
    <source>
        <dbReference type="Proteomes" id="UP000504631"/>
    </source>
</evidence>
<feature type="chain" id="PRO_5026769217" evidence="1">
    <location>
        <begin position="20"/>
        <end position="101"/>
    </location>
</feature>
<sequence length="101" mass="11465">MMMSSTIVILFSMTTMAISYNNVLAALPTQCNPGFLDDLPPRIRKVCAALSRIYELGSEMESYIDDKDNHISGFHESIPLLDSGVKRQDVDHVFLRFGRRR</sequence>
<dbReference type="KEGG" id="bvk:117236363"/>
<feature type="signal peptide" evidence="1">
    <location>
        <begin position="1"/>
        <end position="19"/>
    </location>
</feature>
<dbReference type="CTD" id="44324"/>
<accession>A0A6J3KSP2</accession>
<gene>
    <name evidence="3" type="primary">LOC117236363</name>
</gene>
<name>A0A6J3KSP2_9HYME</name>
<dbReference type="Proteomes" id="UP000504631">
    <property type="component" value="Unplaced"/>
</dbReference>